<dbReference type="SUPFAM" id="SSF48403">
    <property type="entry name" value="Ankyrin repeat"/>
    <property type="match status" value="1"/>
</dbReference>
<name>A0ABR2H1G4_9EUKA</name>
<dbReference type="PANTHER" id="PTHR24159:SF5">
    <property type="entry name" value="ANK_REP_REGION DOMAIN-CONTAINING PROTEIN"/>
    <property type="match status" value="1"/>
</dbReference>
<dbReference type="InterPro" id="IPR036770">
    <property type="entry name" value="Ankyrin_rpt-contain_sf"/>
</dbReference>
<evidence type="ECO:0000313" key="1">
    <source>
        <dbReference type="EMBL" id="KAK8839703.1"/>
    </source>
</evidence>
<protein>
    <recommendedName>
        <fullName evidence="3">DUF3447 domain-containing protein</fullName>
    </recommendedName>
</protein>
<dbReference type="EMBL" id="JAPFFF010000050">
    <property type="protein sequence ID" value="KAK8839703.1"/>
    <property type="molecule type" value="Genomic_DNA"/>
</dbReference>
<organism evidence="1 2">
    <name type="scientific">Tritrichomonas musculus</name>
    <dbReference type="NCBI Taxonomy" id="1915356"/>
    <lineage>
        <taxon>Eukaryota</taxon>
        <taxon>Metamonada</taxon>
        <taxon>Parabasalia</taxon>
        <taxon>Tritrichomonadida</taxon>
        <taxon>Tritrichomonadidae</taxon>
        <taxon>Tritrichomonas</taxon>
    </lineage>
</organism>
<dbReference type="PANTHER" id="PTHR24159">
    <property type="match status" value="1"/>
</dbReference>
<evidence type="ECO:0000313" key="2">
    <source>
        <dbReference type="Proteomes" id="UP001470230"/>
    </source>
</evidence>
<proteinExistence type="predicted"/>
<keyword evidence="2" id="KW-1185">Reference proteome</keyword>
<sequence>MEAEAFLSQNKENYEIIEHFQDLINNISSETFAETIKYVEDHKDIFFKNRESAILFLWNIRIFTIYNFTKLEIILDICIHFWSHIKQQNIKEDEIIDHMACMRPNVYYLYSKNLFSLDTIIGKSVINESLFAYFYPEIDNYDHEYAEKRKKNILSNSSNKLLKDFLQYVILNQEEHKKNREKHFNPLPLHKAIRDDDIELFQSILSKNNYDIDYLFNYSYYERTLTEDSTPSLIKIAAVYGSIKIFKFLWMQPTIVIDDNLICYAISGRNYEIIHICEEKCSDKRALMFSINSNQHELTDYFIDNIFSENIQKNEFNEEEEEEDNMYNKLDPSLLLVALESANYHILLPCLKKIVSIISIDTNANDFLQALNFDFNLFKFLFSHKSNGIQGLNFSNWVFFGMTDVINYILKDLEIIEILQLLNDASCFNPRFFFLIFYFLKINGLISENGQYKNNDYFTDIGLDENQINETFHDDMIQFLPHFYNADLIEKISSYLTITKQKAFLNSLIEETSTKFINSLFKRKLRFSSDSNEMYQLLKEKKLDEAAEYLLNNK</sequence>
<accession>A0ABR2H1G4</accession>
<reference evidence="1 2" key="1">
    <citation type="submission" date="2024-04" db="EMBL/GenBank/DDBJ databases">
        <title>Tritrichomonas musculus Genome.</title>
        <authorList>
            <person name="Alves-Ferreira E."/>
            <person name="Grigg M."/>
            <person name="Lorenzi H."/>
            <person name="Galac M."/>
        </authorList>
    </citation>
    <scope>NUCLEOTIDE SEQUENCE [LARGE SCALE GENOMIC DNA]</scope>
    <source>
        <strain evidence="1 2">EAF2021</strain>
    </source>
</reference>
<gene>
    <name evidence="1" type="ORF">M9Y10_031407</name>
</gene>
<comment type="caution">
    <text evidence="1">The sequence shown here is derived from an EMBL/GenBank/DDBJ whole genome shotgun (WGS) entry which is preliminary data.</text>
</comment>
<dbReference type="Proteomes" id="UP001470230">
    <property type="component" value="Unassembled WGS sequence"/>
</dbReference>
<evidence type="ECO:0008006" key="3">
    <source>
        <dbReference type="Google" id="ProtNLM"/>
    </source>
</evidence>